<gene>
    <name evidence="1" type="ORF">L2E82_19919</name>
</gene>
<name>A0ACB9DRY2_CICIN</name>
<reference evidence="1 2" key="2">
    <citation type="journal article" date="2022" name="Mol. Ecol. Resour.">
        <title>The genomes of chicory, endive, great burdock and yacon provide insights into Asteraceae paleo-polyploidization history and plant inulin production.</title>
        <authorList>
            <person name="Fan W."/>
            <person name="Wang S."/>
            <person name="Wang H."/>
            <person name="Wang A."/>
            <person name="Jiang F."/>
            <person name="Liu H."/>
            <person name="Zhao H."/>
            <person name="Xu D."/>
            <person name="Zhang Y."/>
        </authorList>
    </citation>
    <scope>NUCLEOTIDE SEQUENCE [LARGE SCALE GENOMIC DNA]</scope>
    <source>
        <strain evidence="2">cv. Punajuju</strain>
        <tissue evidence="1">Leaves</tissue>
    </source>
</reference>
<dbReference type="EMBL" id="CM042012">
    <property type="protein sequence ID" value="KAI3749312.1"/>
    <property type="molecule type" value="Genomic_DNA"/>
</dbReference>
<sequence length="145" mass="17137">MEWNWKMKNGMIDVTPFLLFESSADSEDSIADDDLGHHHRHHNHHQEKHEEKEEEILDDDVESCSYDHPFHPNVKTTHDTHHQVHEYDDGHDHGHRYDDNGEDMDDDDDNWGESKMMGQEKRCHGLCADSSNLDDRQFWETCLDS</sequence>
<comment type="caution">
    <text evidence="1">The sequence shown here is derived from an EMBL/GenBank/DDBJ whole genome shotgun (WGS) entry which is preliminary data.</text>
</comment>
<dbReference type="Proteomes" id="UP001055811">
    <property type="component" value="Linkage Group LG04"/>
</dbReference>
<accession>A0ACB9DRY2</accession>
<evidence type="ECO:0000313" key="1">
    <source>
        <dbReference type="EMBL" id="KAI3749312.1"/>
    </source>
</evidence>
<reference evidence="2" key="1">
    <citation type="journal article" date="2022" name="Mol. Ecol. Resour.">
        <title>The genomes of chicory, endive, great burdock and yacon provide insights into Asteraceae palaeo-polyploidization history and plant inulin production.</title>
        <authorList>
            <person name="Fan W."/>
            <person name="Wang S."/>
            <person name="Wang H."/>
            <person name="Wang A."/>
            <person name="Jiang F."/>
            <person name="Liu H."/>
            <person name="Zhao H."/>
            <person name="Xu D."/>
            <person name="Zhang Y."/>
        </authorList>
    </citation>
    <scope>NUCLEOTIDE SEQUENCE [LARGE SCALE GENOMIC DNA]</scope>
    <source>
        <strain evidence="2">cv. Punajuju</strain>
    </source>
</reference>
<protein>
    <submittedName>
        <fullName evidence="1">Uncharacterized protein</fullName>
    </submittedName>
</protein>
<organism evidence="1 2">
    <name type="scientific">Cichorium intybus</name>
    <name type="common">Chicory</name>
    <dbReference type="NCBI Taxonomy" id="13427"/>
    <lineage>
        <taxon>Eukaryota</taxon>
        <taxon>Viridiplantae</taxon>
        <taxon>Streptophyta</taxon>
        <taxon>Embryophyta</taxon>
        <taxon>Tracheophyta</taxon>
        <taxon>Spermatophyta</taxon>
        <taxon>Magnoliopsida</taxon>
        <taxon>eudicotyledons</taxon>
        <taxon>Gunneridae</taxon>
        <taxon>Pentapetalae</taxon>
        <taxon>asterids</taxon>
        <taxon>campanulids</taxon>
        <taxon>Asterales</taxon>
        <taxon>Asteraceae</taxon>
        <taxon>Cichorioideae</taxon>
        <taxon>Cichorieae</taxon>
        <taxon>Cichoriinae</taxon>
        <taxon>Cichorium</taxon>
    </lineage>
</organism>
<keyword evidence="2" id="KW-1185">Reference proteome</keyword>
<evidence type="ECO:0000313" key="2">
    <source>
        <dbReference type="Proteomes" id="UP001055811"/>
    </source>
</evidence>
<proteinExistence type="predicted"/>